<sequence length="332" mass="36716">MNTKPLLDTNYLYAALDPGDAEADDLRRLLATGRCLVSSVSVVEWIVRHGHPERGHMDRLAAGIDLLHRHAIPIVQCRFLSVEQSELDAVCNATSLEELAPLHRVLLERRIEAESQFLNWTMNVALGAYFSDIAHSQEPATEDFDARVGRLAEAILGSNQDLIADTVRKAVRRGYDTGNQQRVVGEALNDLRAAFVTAARQFLGEISGTPLAEGQVEATLDIDKLRRFITRSAKDGNYDRFLRLVGADMQAPPGSKRDYVIRYLLQVIRSPVERGGNYKKNDVNDSFLVGHMEDAGITIITRDGGMRTALAELGFRHPLSVAEALAKVDTEA</sequence>
<evidence type="ECO:0000313" key="2">
    <source>
        <dbReference type="Proteomes" id="UP001224644"/>
    </source>
</evidence>
<accession>A0ABT8BJQ9</accession>
<evidence type="ECO:0008006" key="3">
    <source>
        <dbReference type="Google" id="ProtNLM"/>
    </source>
</evidence>
<comment type="caution">
    <text evidence="1">The sequence shown here is derived from an EMBL/GenBank/DDBJ whole genome shotgun (WGS) entry which is preliminary data.</text>
</comment>
<protein>
    <recommendedName>
        <fullName evidence="3">PIN domain-containing protein</fullName>
    </recommendedName>
</protein>
<dbReference type="RefSeq" id="WP_238227414.1">
    <property type="nucleotide sequence ID" value="NZ_BPQD01000028.1"/>
</dbReference>
<evidence type="ECO:0000313" key="1">
    <source>
        <dbReference type="EMBL" id="MDN3592399.1"/>
    </source>
</evidence>
<proteinExistence type="predicted"/>
<keyword evidence="2" id="KW-1185">Reference proteome</keyword>
<reference evidence="2" key="1">
    <citation type="journal article" date="2019" name="Int. J. Syst. Evol. Microbiol.">
        <title>The Global Catalogue of Microorganisms (GCM) 10K type strain sequencing project: providing services to taxonomists for standard genome sequencing and annotation.</title>
        <authorList>
            <consortium name="The Broad Institute Genomics Platform"/>
            <consortium name="The Broad Institute Genome Sequencing Center for Infectious Disease"/>
            <person name="Wu L."/>
            <person name="Ma J."/>
        </authorList>
    </citation>
    <scope>NUCLEOTIDE SEQUENCE [LARGE SCALE GENOMIC DNA]</scope>
    <source>
        <strain evidence="2">CECT 7069</strain>
    </source>
</reference>
<gene>
    <name evidence="1" type="ORF">QWZ12_17540</name>
</gene>
<organism evidence="1 2">
    <name type="scientific">Methylobacterium adhaesivum</name>
    <dbReference type="NCBI Taxonomy" id="333297"/>
    <lineage>
        <taxon>Bacteria</taxon>
        <taxon>Pseudomonadati</taxon>
        <taxon>Pseudomonadota</taxon>
        <taxon>Alphaproteobacteria</taxon>
        <taxon>Hyphomicrobiales</taxon>
        <taxon>Methylobacteriaceae</taxon>
        <taxon>Methylobacterium</taxon>
    </lineage>
</organism>
<name>A0ABT8BJQ9_9HYPH</name>
<dbReference type="Proteomes" id="UP001224644">
    <property type="component" value="Unassembled WGS sequence"/>
</dbReference>
<dbReference type="EMBL" id="JAUFPX010000017">
    <property type="protein sequence ID" value="MDN3592399.1"/>
    <property type="molecule type" value="Genomic_DNA"/>
</dbReference>